<dbReference type="EMBL" id="FOZK01000002">
    <property type="protein sequence ID" value="SFS03292.1"/>
    <property type="molecule type" value="Genomic_DNA"/>
</dbReference>
<dbReference type="Gene3D" id="3.40.50.720">
    <property type="entry name" value="NAD(P)-binding Rossmann-like Domain"/>
    <property type="match status" value="1"/>
</dbReference>
<dbReference type="InterPro" id="IPR002347">
    <property type="entry name" value="SDR_fam"/>
</dbReference>
<comment type="similarity">
    <text evidence="1">Belongs to the short-chain dehydrogenases/reductases (SDR) family.</text>
</comment>
<dbReference type="SUPFAM" id="SSF51735">
    <property type="entry name" value="NAD(P)-binding Rossmann-fold domains"/>
    <property type="match status" value="1"/>
</dbReference>
<dbReference type="InterPro" id="IPR036291">
    <property type="entry name" value="NAD(P)-bd_dom_sf"/>
</dbReference>
<dbReference type="PANTHER" id="PTHR42760">
    <property type="entry name" value="SHORT-CHAIN DEHYDROGENASES/REDUCTASES FAMILY MEMBER"/>
    <property type="match status" value="1"/>
</dbReference>
<organism evidence="4 5">
    <name type="scientific">Halomicrobium zhouii</name>
    <dbReference type="NCBI Taxonomy" id="767519"/>
    <lineage>
        <taxon>Archaea</taxon>
        <taxon>Methanobacteriati</taxon>
        <taxon>Methanobacteriota</taxon>
        <taxon>Stenosarchaea group</taxon>
        <taxon>Halobacteria</taxon>
        <taxon>Halobacteriales</taxon>
        <taxon>Haloarculaceae</taxon>
        <taxon>Halomicrobium</taxon>
    </lineage>
</organism>
<dbReference type="InterPro" id="IPR020904">
    <property type="entry name" value="Sc_DH/Rdtase_CS"/>
</dbReference>
<evidence type="ECO:0000313" key="5">
    <source>
        <dbReference type="Proteomes" id="UP000199062"/>
    </source>
</evidence>
<feature type="domain" description="Ketoreductase" evidence="3">
    <location>
        <begin position="14"/>
        <end position="189"/>
    </location>
</feature>
<keyword evidence="2" id="KW-0560">Oxidoreductase</keyword>
<evidence type="ECO:0000256" key="1">
    <source>
        <dbReference type="ARBA" id="ARBA00006484"/>
    </source>
</evidence>
<dbReference type="Proteomes" id="UP000199062">
    <property type="component" value="Unassembled WGS sequence"/>
</dbReference>
<dbReference type="STRING" id="767519.SAMN05216559_2765"/>
<protein>
    <submittedName>
        <fullName evidence="4">NAD(P)-dependent dehydrogenase, short-chain alcohol dehydrogenase family</fullName>
    </submittedName>
</protein>
<dbReference type="PROSITE" id="PS00061">
    <property type="entry name" value="ADH_SHORT"/>
    <property type="match status" value="1"/>
</dbReference>
<dbReference type="AlphaFoldDB" id="A0A1I6LIW4"/>
<evidence type="ECO:0000313" key="4">
    <source>
        <dbReference type="EMBL" id="SFS03292.1"/>
    </source>
</evidence>
<dbReference type="Pfam" id="PF13561">
    <property type="entry name" value="adh_short_C2"/>
    <property type="match status" value="1"/>
</dbReference>
<evidence type="ECO:0000256" key="2">
    <source>
        <dbReference type="ARBA" id="ARBA00023002"/>
    </source>
</evidence>
<dbReference type="PANTHER" id="PTHR42760:SF133">
    <property type="entry name" value="3-OXOACYL-[ACYL-CARRIER-PROTEIN] REDUCTASE"/>
    <property type="match status" value="1"/>
</dbReference>
<name>A0A1I6LIW4_9EURY</name>
<dbReference type="FunFam" id="3.40.50.720:FF:000084">
    <property type="entry name" value="Short-chain dehydrogenase reductase"/>
    <property type="match status" value="1"/>
</dbReference>
<dbReference type="InterPro" id="IPR057326">
    <property type="entry name" value="KR_dom"/>
</dbReference>
<sequence>MTATNDCEVTVEGKNAVVIGGTRGIGRAIALAFARDGADVVSTSRSEDAVAEAAAELRDLGAETTAVTCDVRDRESIETLQREAEDALGEIDILVNSAGVVAQASITEMTDEQWETDIDVCLSGVFRATQIFAREMSDGSIINISSMSADQAREERVAYCAAKSGVNGITRATAADLAPDIRVNAIAPGFIKTEMAGPKLDDDAEFRAHVDERTPMERVATPDEVSGLAVYLASDAASFTTGEVVTVDGGFNPSSV</sequence>
<dbReference type="GO" id="GO:0016616">
    <property type="term" value="F:oxidoreductase activity, acting on the CH-OH group of donors, NAD or NADP as acceptor"/>
    <property type="evidence" value="ECO:0007669"/>
    <property type="project" value="TreeGrafter"/>
</dbReference>
<dbReference type="PRINTS" id="PR00080">
    <property type="entry name" value="SDRFAMILY"/>
</dbReference>
<dbReference type="RefSeq" id="WP_089817073.1">
    <property type="nucleotide sequence ID" value="NZ_FOZK01000002.1"/>
</dbReference>
<evidence type="ECO:0000259" key="3">
    <source>
        <dbReference type="SMART" id="SM00822"/>
    </source>
</evidence>
<accession>A0A1I6LIW4</accession>
<dbReference type="PRINTS" id="PR00081">
    <property type="entry name" value="GDHRDH"/>
</dbReference>
<gene>
    <name evidence="4" type="ORF">SAMN05216559_2765</name>
</gene>
<dbReference type="GO" id="GO:0048038">
    <property type="term" value="F:quinone binding"/>
    <property type="evidence" value="ECO:0007669"/>
    <property type="project" value="TreeGrafter"/>
</dbReference>
<dbReference type="SMART" id="SM00822">
    <property type="entry name" value="PKS_KR"/>
    <property type="match status" value="1"/>
</dbReference>
<reference evidence="4 5" key="1">
    <citation type="submission" date="2016-10" db="EMBL/GenBank/DDBJ databases">
        <authorList>
            <person name="de Groot N.N."/>
        </authorList>
    </citation>
    <scope>NUCLEOTIDE SEQUENCE [LARGE SCALE GENOMIC DNA]</scope>
    <source>
        <strain evidence="4 5">CGMCC 1.10457</strain>
    </source>
</reference>
<proteinExistence type="inferred from homology"/>
<dbReference type="OrthoDB" id="281764at2157"/>
<keyword evidence="5" id="KW-1185">Reference proteome</keyword>
<dbReference type="GO" id="GO:0006633">
    <property type="term" value="P:fatty acid biosynthetic process"/>
    <property type="evidence" value="ECO:0007669"/>
    <property type="project" value="TreeGrafter"/>
</dbReference>